<dbReference type="Gene3D" id="1.20.120.50">
    <property type="entry name" value="Hemerythrin-like"/>
    <property type="match status" value="1"/>
</dbReference>
<proteinExistence type="inferred from homology"/>
<evidence type="ECO:0000256" key="3">
    <source>
        <dbReference type="ARBA" id="ARBA00023004"/>
    </source>
</evidence>
<protein>
    <submittedName>
        <fullName evidence="5">Hemerythrin family protein</fullName>
    </submittedName>
</protein>
<dbReference type="EMBL" id="JADEWC010000003">
    <property type="protein sequence ID" value="MBE9221504.1"/>
    <property type="molecule type" value="Genomic_DNA"/>
</dbReference>
<dbReference type="InterPro" id="IPR012827">
    <property type="entry name" value="Hemerythrin_metal-bd"/>
</dbReference>
<evidence type="ECO:0000256" key="1">
    <source>
        <dbReference type="ARBA" id="ARBA00010587"/>
    </source>
</evidence>
<keyword evidence="6" id="KW-1185">Reference proteome</keyword>
<dbReference type="Pfam" id="PF01814">
    <property type="entry name" value="Hemerythrin"/>
    <property type="match status" value="1"/>
</dbReference>
<dbReference type="PANTHER" id="PTHR37164">
    <property type="entry name" value="BACTERIOHEMERYTHRIN"/>
    <property type="match status" value="1"/>
</dbReference>
<dbReference type="NCBIfam" id="TIGR02481">
    <property type="entry name" value="hemeryth_dom"/>
    <property type="match status" value="1"/>
</dbReference>
<feature type="domain" description="Hemerythrin-like" evidence="4">
    <location>
        <begin position="14"/>
        <end position="128"/>
    </location>
</feature>
<evidence type="ECO:0000313" key="5">
    <source>
        <dbReference type="EMBL" id="MBE9221504.1"/>
    </source>
</evidence>
<comment type="caution">
    <text evidence="5">The sequence shown here is derived from an EMBL/GenBank/DDBJ whole genome shotgun (WGS) entry which is preliminary data.</text>
</comment>
<dbReference type="InterPro" id="IPR012312">
    <property type="entry name" value="Hemerythrin-like"/>
</dbReference>
<dbReference type="Proteomes" id="UP000654604">
    <property type="component" value="Unassembled WGS sequence"/>
</dbReference>
<dbReference type="PANTHER" id="PTHR37164:SF1">
    <property type="entry name" value="BACTERIOHEMERYTHRIN"/>
    <property type="match status" value="1"/>
</dbReference>
<comment type="similarity">
    <text evidence="1">Belongs to the hemerythrin family.</text>
</comment>
<dbReference type="SUPFAM" id="SSF47188">
    <property type="entry name" value="Hemerythrin-like"/>
    <property type="match status" value="1"/>
</dbReference>
<accession>A0ABR9V0U1</accession>
<keyword evidence="3" id="KW-0408">Iron</keyword>
<reference evidence="5 6" key="1">
    <citation type="submission" date="2020-10" db="EMBL/GenBank/DDBJ databases">
        <authorList>
            <person name="Castelo-Branco R."/>
            <person name="Eusebio N."/>
            <person name="Adriana R."/>
            <person name="Vieira A."/>
            <person name="Brugerolle De Fraissinette N."/>
            <person name="Rezende De Castro R."/>
            <person name="Schneider M.P."/>
            <person name="Vasconcelos V."/>
            <person name="Leao P.N."/>
        </authorList>
    </citation>
    <scope>NUCLEOTIDE SEQUENCE [LARGE SCALE GENOMIC DNA]</scope>
    <source>
        <strain evidence="5 6">LEGE 03274</strain>
    </source>
</reference>
<name>A0ABR9V0U1_9CHRO</name>
<keyword evidence="2" id="KW-0479">Metal-binding</keyword>
<dbReference type="NCBIfam" id="NF033749">
    <property type="entry name" value="bact_hemeryth"/>
    <property type="match status" value="1"/>
</dbReference>
<dbReference type="InterPro" id="IPR035938">
    <property type="entry name" value="Hemerythrin-like_sf"/>
</dbReference>
<dbReference type="InterPro" id="IPR016131">
    <property type="entry name" value="Haemerythrin_Fe_BS"/>
</dbReference>
<dbReference type="InterPro" id="IPR050669">
    <property type="entry name" value="Hemerythrin"/>
</dbReference>
<evidence type="ECO:0000313" key="6">
    <source>
        <dbReference type="Proteomes" id="UP000654604"/>
    </source>
</evidence>
<organism evidence="5 6">
    <name type="scientific">Cyanobacterium stanieri LEGE 03274</name>
    <dbReference type="NCBI Taxonomy" id="1828756"/>
    <lineage>
        <taxon>Bacteria</taxon>
        <taxon>Bacillati</taxon>
        <taxon>Cyanobacteriota</taxon>
        <taxon>Cyanophyceae</taxon>
        <taxon>Oscillatoriophycideae</taxon>
        <taxon>Chroococcales</taxon>
        <taxon>Geminocystaceae</taxon>
        <taxon>Cyanobacterium</taxon>
    </lineage>
</organism>
<dbReference type="PROSITE" id="PS00550">
    <property type="entry name" value="HEMERYTHRINS"/>
    <property type="match status" value="1"/>
</dbReference>
<dbReference type="RefSeq" id="WP_193799698.1">
    <property type="nucleotide sequence ID" value="NZ_JADEWC010000003.1"/>
</dbReference>
<dbReference type="CDD" id="cd12107">
    <property type="entry name" value="Hemerythrin"/>
    <property type="match status" value="1"/>
</dbReference>
<evidence type="ECO:0000259" key="4">
    <source>
        <dbReference type="Pfam" id="PF01814"/>
    </source>
</evidence>
<gene>
    <name evidence="5" type="ORF">IQ215_02225</name>
</gene>
<evidence type="ECO:0000256" key="2">
    <source>
        <dbReference type="ARBA" id="ARBA00022723"/>
    </source>
</evidence>
<sequence length="142" mass="17114">MSIAFWRDEYLTGENAIDQQHKYLFKLINQLHNAMMEGHGQDVINNTLGRLVEYTIKHFDAEEQLMIDYNYPNYIIHKEKHDSLKNDVIVLQQELLEHQQFITAKVSRFLTDWLIHHIKGEDLKMIKYIQDKKLEMHQYDLL</sequence>